<dbReference type="InterPro" id="IPR033922">
    <property type="entry name" value="NAD_bind_Glu_DH"/>
</dbReference>
<dbReference type="CDD" id="cd01076">
    <property type="entry name" value="NAD_bind_1_Glu_DH"/>
    <property type="match status" value="1"/>
</dbReference>
<dbReference type="Gene3D" id="3.40.50.10860">
    <property type="entry name" value="Leucine Dehydrogenase, chain A, domain 1"/>
    <property type="match status" value="1"/>
</dbReference>
<dbReference type="InterPro" id="IPR006095">
    <property type="entry name" value="Glu/Leu/Phe/Val/Trp_DH"/>
</dbReference>
<dbReference type="PANTHER" id="PTHR11606:SF13">
    <property type="entry name" value="GLUTAMATE DEHYDROGENASE 1, MITOCHONDRIAL"/>
    <property type="match status" value="1"/>
</dbReference>
<dbReference type="InterPro" id="IPR033524">
    <property type="entry name" value="Glu/Leu/Phe/Val_DH_AS"/>
</dbReference>
<dbReference type="SMART" id="SM00839">
    <property type="entry name" value="ELFV_dehydrog"/>
    <property type="match status" value="1"/>
</dbReference>
<protein>
    <submittedName>
        <fullName evidence="4">Glutamate/Leucine/Phenylalanine/Valine dehydrogenase</fullName>
    </submittedName>
</protein>
<reference evidence="4" key="1">
    <citation type="submission" date="2019-09" db="EMBL/GenBank/DDBJ databases">
        <authorList>
            <person name="Needham M D."/>
        </authorList>
    </citation>
    <scope>NUCLEOTIDE SEQUENCE</scope>
</reference>
<dbReference type="GO" id="GO:0006538">
    <property type="term" value="P:L-glutamate catabolic process"/>
    <property type="evidence" value="ECO:0007669"/>
    <property type="project" value="TreeGrafter"/>
</dbReference>
<evidence type="ECO:0000256" key="1">
    <source>
        <dbReference type="ARBA" id="ARBA00006382"/>
    </source>
</evidence>
<gene>
    <name evidence="4" type="ORF">CPAV1605_1026</name>
</gene>
<dbReference type="PANTHER" id="PTHR11606">
    <property type="entry name" value="GLUTAMATE DEHYDROGENASE"/>
    <property type="match status" value="1"/>
</dbReference>
<evidence type="ECO:0000313" key="4">
    <source>
        <dbReference type="EMBL" id="VVU95278.1"/>
    </source>
</evidence>
<dbReference type="GO" id="GO:0005739">
    <property type="term" value="C:mitochondrion"/>
    <property type="evidence" value="ECO:0007669"/>
    <property type="project" value="TreeGrafter"/>
</dbReference>
<dbReference type="InterPro" id="IPR036291">
    <property type="entry name" value="NAD(P)-bd_dom_sf"/>
</dbReference>
<dbReference type="PRINTS" id="PR00082">
    <property type="entry name" value="GLFDHDRGNASE"/>
</dbReference>
<keyword evidence="2" id="KW-0560">Oxidoreductase</keyword>
<evidence type="ECO:0000256" key="2">
    <source>
        <dbReference type="ARBA" id="ARBA00023002"/>
    </source>
</evidence>
<dbReference type="PROSITE" id="PS00074">
    <property type="entry name" value="GLFV_DEHYDROGENASE"/>
    <property type="match status" value="1"/>
</dbReference>
<dbReference type="Pfam" id="PF00208">
    <property type="entry name" value="ELFV_dehydrog"/>
    <property type="match status" value="1"/>
</dbReference>
<name>A0A5E8CIS4_9ZZZZ</name>
<accession>A0A5E8CIS4</accession>
<dbReference type="AlphaFoldDB" id="A0A5E8CIS4"/>
<dbReference type="InterPro" id="IPR006096">
    <property type="entry name" value="Glu/Leu/Phe/Val/Trp_DH_C"/>
</dbReference>
<dbReference type="GO" id="GO:0004352">
    <property type="term" value="F:glutamate dehydrogenase (NAD+) activity"/>
    <property type="evidence" value="ECO:0007669"/>
    <property type="project" value="TreeGrafter"/>
</dbReference>
<proteinExistence type="inferred from homology"/>
<dbReference type="PIRSF" id="PIRSF000185">
    <property type="entry name" value="Glu_DH"/>
    <property type="match status" value="1"/>
</dbReference>
<comment type="similarity">
    <text evidence="1">Belongs to the Glu/Leu/Phe/Val dehydrogenases family.</text>
</comment>
<dbReference type="InterPro" id="IPR006097">
    <property type="entry name" value="Glu/Leu/Phe/Val/Trp_DH_dimer"/>
</dbReference>
<dbReference type="SUPFAM" id="SSF53223">
    <property type="entry name" value="Aminoacid dehydrogenase-like, N-terminal domain"/>
    <property type="match status" value="1"/>
</dbReference>
<organism evidence="4">
    <name type="scientific">seawater metagenome</name>
    <dbReference type="NCBI Taxonomy" id="1561972"/>
    <lineage>
        <taxon>unclassified sequences</taxon>
        <taxon>metagenomes</taxon>
        <taxon>ecological metagenomes</taxon>
    </lineage>
</organism>
<dbReference type="InterPro" id="IPR014362">
    <property type="entry name" value="Glu_DH"/>
</dbReference>
<dbReference type="Gene3D" id="3.40.50.720">
    <property type="entry name" value="NAD(P)-binding Rossmann-like Domain"/>
    <property type="match status" value="1"/>
</dbReference>
<feature type="domain" description="Glutamate/phenylalanine/leucine/valine/L-tryptophan dehydrogenase C-terminal" evidence="3">
    <location>
        <begin position="185"/>
        <end position="415"/>
    </location>
</feature>
<dbReference type="InterPro" id="IPR046346">
    <property type="entry name" value="Aminoacid_DH-like_N_sf"/>
</dbReference>
<dbReference type="Pfam" id="PF02812">
    <property type="entry name" value="ELFV_dehydrog_N"/>
    <property type="match status" value="1"/>
</dbReference>
<sequence length="416" mass="46460">MSRILNLVKTHYNKAASMCNLNPKVYDILAQPKNEIKMNFPVKLSDNSLKVFSGFRVQHNDILGPYKGGLRFFPNVSLDESSALASWMTLKCSLQGLPFGGGKGGLDINPNDYNEEDLQRITRAFARELYPYIGNHKDIPAPDVGTNAQIMDWMVDEYNVLSGNDPLKSNMKSVFTGKSIEMGGSQGREEATGRGVALNIIEWSKNKNIELKGKSFIVQGFGNVGYYTSSILSSLGMSLIGVGDHTGYLHSSEGFNVHKLKKHNDLNKSLEGYGAGKKISKEEFFKIETDIVIPAALELQIGKEEAENMKCQLVVEAANGPIDTEGDEILLEKGVDIIPDILANSGGVEVSYYEWLQNKSDEYWSKDKVQVKLENKMMKTFDEVYILAKTMNCDLRTASYIHALRRLEKNYLRRGI</sequence>
<dbReference type="EMBL" id="CABVLZ010000004">
    <property type="protein sequence ID" value="VVU95278.1"/>
    <property type="molecule type" value="Genomic_DNA"/>
</dbReference>
<evidence type="ECO:0000259" key="3">
    <source>
        <dbReference type="SMART" id="SM00839"/>
    </source>
</evidence>
<dbReference type="SUPFAM" id="SSF51735">
    <property type="entry name" value="NAD(P)-binding Rossmann-fold domains"/>
    <property type="match status" value="1"/>
</dbReference>